<evidence type="ECO:0000256" key="6">
    <source>
        <dbReference type="ARBA" id="ARBA00022771"/>
    </source>
</evidence>
<evidence type="ECO:0000256" key="10">
    <source>
        <dbReference type="ARBA" id="ARBA00022833"/>
    </source>
</evidence>
<name>A0A1Z5KDD6_FISSO</name>
<evidence type="ECO:0000256" key="3">
    <source>
        <dbReference type="ARBA" id="ARBA00022670"/>
    </source>
</evidence>
<keyword evidence="10 11" id="KW-0862">Zinc</keyword>
<dbReference type="SMART" id="SM00290">
    <property type="entry name" value="ZnF_UBP"/>
    <property type="match status" value="1"/>
</dbReference>
<evidence type="ECO:0000256" key="12">
    <source>
        <dbReference type="PIRSR" id="PIRSR016308-1"/>
    </source>
</evidence>
<dbReference type="InterPro" id="IPR015940">
    <property type="entry name" value="UBA"/>
</dbReference>
<dbReference type="GO" id="GO:0016579">
    <property type="term" value="P:protein deubiquitination"/>
    <property type="evidence" value="ECO:0007669"/>
    <property type="project" value="InterPro"/>
</dbReference>
<dbReference type="SMART" id="SM00165">
    <property type="entry name" value="UBA"/>
    <property type="match status" value="2"/>
</dbReference>
<evidence type="ECO:0000259" key="17">
    <source>
        <dbReference type="PROSITE" id="PS50235"/>
    </source>
</evidence>
<evidence type="ECO:0000259" key="18">
    <source>
        <dbReference type="PROSITE" id="PS50271"/>
    </source>
</evidence>
<dbReference type="InterPro" id="IPR018200">
    <property type="entry name" value="USP_CS"/>
</dbReference>
<keyword evidence="7 11" id="KW-0833">Ubl conjugation pathway</keyword>
<dbReference type="Gene3D" id="3.90.70.10">
    <property type="entry name" value="Cysteine proteinases"/>
    <property type="match status" value="1"/>
</dbReference>
<dbReference type="SUPFAM" id="SSF54001">
    <property type="entry name" value="Cysteine proteinases"/>
    <property type="match status" value="1"/>
</dbReference>
<dbReference type="PIRSF" id="PIRSF016308">
    <property type="entry name" value="UBP"/>
    <property type="match status" value="1"/>
</dbReference>
<comment type="similarity">
    <text evidence="2 11 15">Belongs to the peptidase C19 family.</text>
</comment>
<evidence type="ECO:0000256" key="1">
    <source>
        <dbReference type="ARBA" id="ARBA00000707"/>
    </source>
</evidence>
<dbReference type="InterPro" id="IPR001607">
    <property type="entry name" value="Znf_UBP"/>
</dbReference>
<evidence type="ECO:0000259" key="16">
    <source>
        <dbReference type="PROSITE" id="PS50030"/>
    </source>
</evidence>
<evidence type="ECO:0000256" key="14">
    <source>
        <dbReference type="PROSITE-ProRule" id="PRU00502"/>
    </source>
</evidence>
<dbReference type="GO" id="GO:0008270">
    <property type="term" value="F:zinc ion binding"/>
    <property type="evidence" value="ECO:0007669"/>
    <property type="project" value="UniProtKB-UniRule"/>
</dbReference>
<dbReference type="PROSITE" id="PS50030">
    <property type="entry name" value="UBA"/>
    <property type="match status" value="1"/>
</dbReference>
<feature type="binding site" evidence="13">
    <location>
        <position position="183"/>
    </location>
    <ligand>
        <name>Zn(2+)</name>
        <dbReference type="ChEBI" id="CHEBI:29105"/>
    </ligand>
</feature>
<evidence type="ECO:0000256" key="11">
    <source>
        <dbReference type="PIRNR" id="PIRNR016308"/>
    </source>
</evidence>
<dbReference type="Gene3D" id="1.10.8.10">
    <property type="entry name" value="DNA helicase RuvA subunit, C-terminal domain"/>
    <property type="match status" value="2"/>
</dbReference>
<dbReference type="FunFam" id="1.10.8.10:FF:000086">
    <property type="entry name" value="Ubiquitin carboxyl-terminal hydrolase"/>
    <property type="match status" value="1"/>
</dbReference>
<keyword evidence="4 11" id="KW-0479">Metal-binding</keyword>
<dbReference type="PROSITE" id="PS50235">
    <property type="entry name" value="USP_3"/>
    <property type="match status" value="1"/>
</dbReference>
<feature type="domain" description="USP" evidence="17">
    <location>
        <begin position="310"/>
        <end position="815"/>
    </location>
</feature>
<evidence type="ECO:0000256" key="5">
    <source>
        <dbReference type="ARBA" id="ARBA00022737"/>
    </source>
</evidence>
<feature type="active site" description="Proton acceptor" evidence="12">
    <location>
        <position position="777"/>
    </location>
</feature>
<dbReference type="PANTHER" id="PTHR24006:SF664">
    <property type="entry name" value="UBIQUITIN CARBOXYL-TERMINAL HYDROLASE"/>
    <property type="match status" value="1"/>
</dbReference>
<dbReference type="GO" id="GO:0005634">
    <property type="term" value="C:nucleus"/>
    <property type="evidence" value="ECO:0007669"/>
    <property type="project" value="TreeGrafter"/>
</dbReference>
<dbReference type="InterPro" id="IPR001394">
    <property type="entry name" value="Peptidase_C19_UCH"/>
</dbReference>
<evidence type="ECO:0000256" key="15">
    <source>
        <dbReference type="RuleBase" id="RU366025"/>
    </source>
</evidence>
<dbReference type="Gene3D" id="3.30.40.10">
    <property type="entry name" value="Zinc/RING finger domain, C3HC4 (zinc finger)"/>
    <property type="match status" value="2"/>
</dbReference>
<dbReference type="GO" id="GO:0004843">
    <property type="term" value="F:cysteine-type deubiquitinase activity"/>
    <property type="evidence" value="ECO:0007669"/>
    <property type="project" value="UniProtKB-UniRule"/>
</dbReference>
<feature type="active site" description="Nucleophile" evidence="12">
    <location>
        <position position="319"/>
    </location>
</feature>
<dbReference type="AlphaFoldDB" id="A0A1Z5KDD6"/>
<dbReference type="SUPFAM" id="SSF57850">
    <property type="entry name" value="RING/U-box"/>
    <property type="match status" value="1"/>
</dbReference>
<dbReference type="EMBL" id="BDSP01000207">
    <property type="protein sequence ID" value="GAX24237.1"/>
    <property type="molecule type" value="Genomic_DNA"/>
</dbReference>
<dbReference type="Proteomes" id="UP000198406">
    <property type="component" value="Unassembled WGS sequence"/>
</dbReference>
<evidence type="ECO:0000313" key="19">
    <source>
        <dbReference type="EMBL" id="GAX24237.1"/>
    </source>
</evidence>
<evidence type="ECO:0000256" key="9">
    <source>
        <dbReference type="ARBA" id="ARBA00022807"/>
    </source>
</evidence>
<evidence type="ECO:0000313" key="20">
    <source>
        <dbReference type="Proteomes" id="UP000198406"/>
    </source>
</evidence>
<evidence type="ECO:0000256" key="4">
    <source>
        <dbReference type="ARBA" id="ARBA00022723"/>
    </source>
</evidence>
<dbReference type="Pfam" id="PF00627">
    <property type="entry name" value="UBA"/>
    <property type="match status" value="1"/>
</dbReference>
<sequence length="825" mass="90612">MESVRNLAENCRIPAASDRVLNTECVYTFHTPLRGGIYVSCVDFIGVYRPKVPGLYVKITQTSKRKDLEQNRNVEATKLAINVEGGFDTERYEIVSQYAVAVIDEDCNIAVELPFNDETKDTFPPRVVQSVESILHHTTLTTQQEVTQWELEAEPIPVSKYAADLPFIDNGITISPHPSDWKCQKDGSTANLWLNLSDGFIGGGRKNWDGSGGSNGALDHYEETGRKYPLVVKLGTISQESADCYSYAPDEDGPVKVPNLAELLAKRGIQVGTLQKTVKSTAEMEVELNATYAFDAITEEGTHLQPVALPGLQNLGNSCYLNSVVQMLFSIPELAHRYGQTAHDALCHGVAPKDAVSNVLVQTTRLASALTGETFLKPLEADVEDPQYRLAPRLFKHCIGKEHVDFSTGQQQDAAHFLQYFLELLDRTELSHTATASNMLQPCSSHLFAFATEQRRVCLADQAIKYSTSVAPETVLSLRIPMENAVVKEDDGASITETLKSPDLKRMKKDGDDEEPIPSISMSVIVASWAAESTVADLRWKHLGDQVHAAHETVRLENYPRYLLVQLQRYTLGPDWQPVKLKVKVESADSTLDLTPYRAKGPQPGEIIVPDDPEEGKAAASVSIDEGALSQLMDMGFSMNSCKRALHAVGGSDVEAAMGWVFEHNNDPDFNDPLPEDAMNTGGGSGGVDDAVVESLVASLGCFTTDQVRAALNECGGAADRAADWLFSHMDDLDSAINGLKSTQSVDAPKFPLEDGEGKYKLTGMISHIGKHTGSGHYVAHVLRDRKWIIFNDEKVAESAEPPFPHAYLYLYQRVDTIDKPHQGY</sequence>
<keyword evidence="8 11" id="KW-0378">Hydrolase</keyword>
<dbReference type="PROSITE" id="PS00973">
    <property type="entry name" value="USP_2"/>
    <property type="match status" value="1"/>
</dbReference>
<dbReference type="OrthoDB" id="361536at2759"/>
<dbReference type="InterPro" id="IPR038765">
    <property type="entry name" value="Papain-like_cys_pep_sf"/>
</dbReference>
<dbReference type="InterPro" id="IPR028889">
    <property type="entry name" value="USP"/>
</dbReference>
<evidence type="ECO:0000256" key="7">
    <source>
        <dbReference type="ARBA" id="ARBA00022786"/>
    </source>
</evidence>
<feature type="domain" description="UBA" evidence="16">
    <location>
        <begin position="623"/>
        <end position="664"/>
    </location>
</feature>
<keyword evidence="9 11" id="KW-0788">Thiol protease</keyword>
<dbReference type="GO" id="GO:0005829">
    <property type="term" value="C:cytosol"/>
    <property type="evidence" value="ECO:0007669"/>
    <property type="project" value="TreeGrafter"/>
</dbReference>
<gene>
    <name evidence="19" type="ORF">FisN_4Lh334</name>
</gene>
<evidence type="ECO:0000256" key="8">
    <source>
        <dbReference type="ARBA" id="ARBA00022801"/>
    </source>
</evidence>
<comment type="caution">
    <text evidence="19">The sequence shown here is derived from an EMBL/GenBank/DDBJ whole genome shotgun (WGS) entry which is preliminary data.</text>
</comment>
<dbReference type="PANTHER" id="PTHR24006">
    <property type="entry name" value="UBIQUITIN CARBOXYL-TERMINAL HYDROLASE"/>
    <property type="match status" value="1"/>
</dbReference>
<dbReference type="InterPro" id="IPR013083">
    <property type="entry name" value="Znf_RING/FYVE/PHD"/>
</dbReference>
<comment type="catalytic activity">
    <reaction evidence="1 11 15">
        <text>Thiol-dependent hydrolysis of ester, thioester, amide, peptide and isopeptide bonds formed by the C-terminal Gly of ubiquitin (a 76-residue protein attached to proteins as an intracellular targeting signal).</text>
        <dbReference type="EC" id="3.4.19.12"/>
    </reaction>
</comment>
<organism evidence="19 20">
    <name type="scientific">Fistulifera solaris</name>
    <name type="common">Oleaginous diatom</name>
    <dbReference type="NCBI Taxonomy" id="1519565"/>
    <lineage>
        <taxon>Eukaryota</taxon>
        <taxon>Sar</taxon>
        <taxon>Stramenopiles</taxon>
        <taxon>Ochrophyta</taxon>
        <taxon>Bacillariophyta</taxon>
        <taxon>Bacillariophyceae</taxon>
        <taxon>Bacillariophycidae</taxon>
        <taxon>Naviculales</taxon>
        <taxon>Naviculaceae</taxon>
        <taxon>Fistulifera</taxon>
    </lineage>
</organism>
<feature type="domain" description="UBP-type" evidence="18">
    <location>
        <begin position="157"/>
        <end position="271"/>
    </location>
</feature>
<keyword evidence="6 14" id="KW-0863">Zinc-finger</keyword>
<dbReference type="Pfam" id="PF02148">
    <property type="entry name" value="zf-UBP"/>
    <property type="match status" value="1"/>
</dbReference>
<proteinExistence type="inferred from homology"/>
<dbReference type="InParanoid" id="A0A1Z5KDD6"/>
<dbReference type="PROSITE" id="PS00972">
    <property type="entry name" value="USP_1"/>
    <property type="match status" value="1"/>
</dbReference>
<dbReference type="GO" id="GO:0006508">
    <property type="term" value="P:proteolysis"/>
    <property type="evidence" value="ECO:0007669"/>
    <property type="project" value="UniProtKB-KW"/>
</dbReference>
<dbReference type="PROSITE" id="PS50271">
    <property type="entry name" value="ZF_UBP"/>
    <property type="match status" value="1"/>
</dbReference>
<dbReference type="Pfam" id="PF00443">
    <property type="entry name" value="UCH"/>
    <property type="match status" value="1"/>
</dbReference>
<keyword evidence="5" id="KW-0677">Repeat</keyword>
<protein>
    <recommendedName>
        <fullName evidence="11 15">Ubiquitin carboxyl-terminal hydrolase</fullName>
        <ecNumber evidence="11 15">3.4.19.12</ecNumber>
    </recommendedName>
</protein>
<dbReference type="FunCoup" id="A0A1Z5KDD6">
    <property type="interactions" value="744"/>
</dbReference>
<keyword evidence="20" id="KW-1185">Reference proteome</keyword>
<keyword evidence="3 11" id="KW-0645">Protease</keyword>
<accession>A0A1Z5KDD6</accession>
<dbReference type="EC" id="3.4.19.12" evidence="11 15"/>
<dbReference type="InterPro" id="IPR016652">
    <property type="entry name" value="Ubiquitinyl_hydrolase"/>
</dbReference>
<evidence type="ECO:0000256" key="13">
    <source>
        <dbReference type="PIRSR" id="PIRSR016308-3"/>
    </source>
</evidence>
<reference evidence="19 20" key="1">
    <citation type="journal article" date="2015" name="Plant Cell">
        <title>Oil accumulation by the oleaginous diatom Fistulifera solaris as revealed by the genome and transcriptome.</title>
        <authorList>
            <person name="Tanaka T."/>
            <person name="Maeda Y."/>
            <person name="Veluchamy A."/>
            <person name="Tanaka M."/>
            <person name="Abida H."/>
            <person name="Marechal E."/>
            <person name="Bowler C."/>
            <person name="Muto M."/>
            <person name="Sunaga Y."/>
            <person name="Tanaka M."/>
            <person name="Yoshino T."/>
            <person name="Taniguchi T."/>
            <person name="Fukuda Y."/>
            <person name="Nemoto M."/>
            <person name="Matsumoto M."/>
            <person name="Wong P.S."/>
            <person name="Aburatani S."/>
            <person name="Fujibuchi W."/>
        </authorList>
    </citation>
    <scope>NUCLEOTIDE SEQUENCE [LARGE SCALE GENOMIC DNA]</scope>
    <source>
        <strain evidence="19 20">JPCC DA0580</strain>
    </source>
</reference>
<evidence type="ECO:0000256" key="2">
    <source>
        <dbReference type="ARBA" id="ARBA00009085"/>
    </source>
</evidence>
<dbReference type="InterPro" id="IPR050164">
    <property type="entry name" value="Peptidase_C19"/>
</dbReference>